<evidence type="ECO:0000313" key="1">
    <source>
        <dbReference type="EMBL" id="ROK44363.1"/>
    </source>
</evidence>
<name>A0A3N0XZR1_ANAGA</name>
<proteinExistence type="predicted"/>
<protein>
    <submittedName>
        <fullName evidence="1">Uncharacterized protein</fullName>
    </submittedName>
</protein>
<dbReference type="AlphaFoldDB" id="A0A3N0XZR1"/>
<keyword evidence="2" id="KW-1185">Reference proteome</keyword>
<accession>A0A3N0XZR1</accession>
<reference evidence="1 2" key="1">
    <citation type="submission" date="2018-10" db="EMBL/GenBank/DDBJ databases">
        <title>Genome assembly for a Yunnan-Guizhou Plateau 3E fish, Anabarilius grahami (Regan), and its evolutionary and genetic applications.</title>
        <authorList>
            <person name="Jiang W."/>
        </authorList>
    </citation>
    <scope>NUCLEOTIDE SEQUENCE [LARGE SCALE GENOMIC DNA]</scope>
    <source>
        <strain evidence="1">AG-KIZ</strain>
        <tissue evidence="1">Muscle</tissue>
    </source>
</reference>
<evidence type="ECO:0000313" key="2">
    <source>
        <dbReference type="Proteomes" id="UP000281406"/>
    </source>
</evidence>
<sequence>MLYDDNSSLYEALTDSQMFKRRSSGVKKRFQALSSGQTHILETEAPGLRCSLFAAGLRSANVVSDTSRSSLQPLSLSIISSSSSPRAVCLLEFPGKDVLIITCKNMIPVYSTEKNPIAQPPIGLGFSVEWRTIEREKRPGPRHST</sequence>
<gene>
    <name evidence="1" type="ORF">DPX16_5270</name>
</gene>
<dbReference type="EMBL" id="RJVU01056762">
    <property type="protein sequence ID" value="ROK44363.1"/>
    <property type="molecule type" value="Genomic_DNA"/>
</dbReference>
<dbReference type="Proteomes" id="UP000281406">
    <property type="component" value="Unassembled WGS sequence"/>
</dbReference>
<organism evidence="1 2">
    <name type="scientific">Anabarilius grahami</name>
    <name type="common">Kanglang fish</name>
    <name type="synonym">Barilius grahami</name>
    <dbReference type="NCBI Taxonomy" id="495550"/>
    <lineage>
        <taxon>Eukaryota</taxon>
        <taxon>Metazoa</taxon>
        <taxon>Chordata</taxon>
        <taxon>Craniata</taxon>
        <taxon>Vertebrata</taxon>
        <taxon>Euteleostomi</taxon>
        <taxon>Actinopterygii</taxon>
        <taxon>Neopterygii</taxon>
        <taxon>Teleostei</taxon>
        <taxon>Ostariophysi</taxon>
        <taxon>Cypriniformes</taxon>
        <taxon>Xenocyprididae</taxon>
        <taxon>Xenocypridinae</taxon>
        <taxon>Xenocypridinae incertae sedis</taxon>
        <taxon>Anabarilius</taxon>
    </lineage>
</organism>
<comment type="caution">
    <text evidence="1">The sequence shown here is derived from an EMBL/GenBank/DDBJ whole genome shotgun (WGS) entry which is preliminary data.</text>
</comment>